<dbReference type="InterPro" id="IPR000873">
    <property type="entry name" value="AMP-dep_synth/lig_dom"/>
</dbReference>
<proteinExistence type="predicted"/>
<dbReference type="PROSITE" id="PS00455">
    <property type="entry name" value="AMP_BINDING"/>
    <property type="match status" value="1"/>
</dbReference>
<gene>
    <name evidence="3" type="ORF">CCR75_004418</name>
</gene>
<dbReference type="InterPro" id="IPR020845">
    <property type="entry name" value="AMP-binding_CS"/>
</dbReference>
<dbReference type="InterPro" id="IPR011047">
    <property type="entry name" value="Quinoprotein_ADH-like_sf"/>
</dbReference>
<dbReference type="InterPro" id="IPR042099">
    <property type="entry name" value="ANL_N_sf"/>
</dbReference>
<dbReference type="KEGG" id="blac:94348175"/>
<organism evidence="3 4">
    <name type="scientific">Bremia lactucae</name>
    <name type="common">Lettuce downy mildew</name>
    <dbReference type="NCBI Taxonomy" id="4779"/>
    <lineage>
        <taxon>Eukaryota</taxon>
        <taxon>Sar</taxon>
        <taxon>Stramenopiles</taxon>
        <taxon>Oomycota</taxon>
        <taxon>Peronosporomycetes</taxon>
        <taxon>Peronosporales</taxon>
        <taxon>Peronosporaceae</taxon>
        <taxon>Bremia</taxon>
    </lineage>
</organism>
<dbReference type="InterPro" id="IPR002372">
    <property type="entry name" value="PQQ_rpt_dom"/>
</dbReference>
<keyword evidence="4" id="KW-1185">Reference proteome</keyword>
<dbReference type="Gene3D" id="3.40.50.12780">
    <property type="entry name" value="N-terminal domain of ligase-like"/>
    <property type="match status" value="1"/>
</dbReference>
<evidence type="ECO:0000259" key="1">
    <source>
        <dbReference type="Pfam" id="PF00501"/>
    </source>
</evidence>
<dbReference type="InterPro" id="IPR045851">
    <property type="entry name" value="AMP-bd_C_sf"/>
</dbReference>
<comment type="caution">
    <text evidence="3">The sequence shown here is derived from an EMBL/GenBank/DDBJ whole genome shotgun (WGS) entry which is preliminary data.</text>
</comment>
<evidence type="ECO:0000313" key="3">
    <source>
        <dbReference type="EMBL" id="TDH71507.1"/>
    </source>
</evidence>
<dbReference type="AlphaFoldDB" id="A0A976IGV6"/>
<evidence type="ECO:0000259" key="2">
    <source>
        <dbReference type="Pfam" id="PF13570"/>
    </source>
</evidence>
<dbReference type="Pfam" id="PF00501">
    <property type="entry name" value="AMP-binding"/>
    <property type="match status" value="1"/>
</dbReference>
<dbReference type="SMART" id="SM00564">
    <property type="entry name" value="PQQ"/>
    <property type="match status" value="4"/>
</dbReference>
<dbReference type="InterPro" id="IPR015943">
    <property type="entry name" value="WD40/YVTN_repeat-like_dom_sf"/>
</dbReference>
<dbReference type="Pfam" id="PF13570">
    <property type="entry name" value="Beta-prop_ACSF4"/>
    <property type="match status" value="1"/>
</dbReference>
<dbReference type="InterPro" id="IPR052091">
    <property type="entry name" value="Beta-ala_Activ/Resist"/>
</dbReference>
<dbReference type="GO" id="GO:0043041">
    <property type="term" value="P:amino acid activation for nonribosomal peptide biosynthetic process"/>
    <property type="evidence" value="ECO:0007669"/>
    <property type="project" value="TreeGrafter"/>
</dbReference>
<protein>
    <recommendedName>
        <fullName evidence="5">Carrier domain-containing protein</fullName>
    </recommendedName>
</protein>
<dbReference type="OrthoDB" id="408177at2759"/>
<evidence type="ECO:0000313" key="4">
    <source>
        <dbReference type="Proteomes" id="UP000294530"/>
    </source>
</evidence>
<dbReference type="EMBL" id="SHOA02000015">
    <property type="protein sequence ID" value="TDH71507.1"/>
    <property type="molecule type" value="Genomic_DNA"/>
</dbReference>
<dbReference type="Gene3D" id="2.40.128.630">
    <property type="match status" value="1"/>
</dbReference>
<dbReference type="Proteomes" id="UP000294530">
    <property type="component" value="Unassembled WGS sequence"/>
</dbReference>
<dbReference type="GeneID" id="94348175"/>
<dbReference type="SUPFAM" id="SSF50998">
    <property type="entry name" value="Quinoprotein alcohol dehydrogenase-like"/>
    <property type="match status" value="1"/>
</dbReference>
<feature type="domain" description="Pyrrolo-quinoline quinone repeat" evidence="2">
    <location>
        <begin position="809"/>
        <end position="1171"/>
    </location>
</feature>
<name>A0A976IGV6_BRELC</name>
<feature type="domain" description="AMP-dependent synthetase/ligase" evidence="1">
    <location>
        <begin position="15"/>
        <end position="359"/>
    </location>
</feature>
<evidence type="ECO:0008006" key="5">
    <source>
        <dbReference type="Google" id="ProtNLM"/>
    </source>
</evidence>
<dbReference type="InterPro" id="IPR018391">
    <property type="entry name" value="PQQ_b-propeller_rpt"/>
</dbReference>
<dbReference type="Gene3D" id="2.130.10.10">
    <property type="entry name" value="YVTN repeat-like/Quinoprotein amine dehydrogenase"/>
    <property type="match status" value="1"/>
</dbReference>
<dbReference type="RefSeq" id="XP_067821006.1">
    <property type="nucleotide sequence ID" value="XM_067962504.1"/>
</dbReference>
<dbReference type="PANTHER" id="PTHR44394:SF1">
    <property type="entry name" value="BETA-ALANINE-ACTIVATING ENZYME"/>
    <property type="match status" value="1"/>
</dbReference>
<dbReference type="Gene3D" id="3.30.300.30">
    <property type="match status" value="1"/>
</dbReference>
<dbReference type="SUPFAM" id="SSF56801">
    <property type="entry name" value="Acetyl-CoA synthetase-like"/>
    <property type="match status" value="1"/>
</dbReference>
<sequence length="1176" mass="131818">MSVSQCLYELWVESRESNATAFVQTAIDRTQLSYTEVYQWKSSLQQALNGDSQRLVVGINLIPFSIEETVAMLLVAEQRRWIYVPIDMEISINQQLSILQSAGINRLVTTATSQLFRYFSCAIETKTIVTVSSPFESVEVLDVFKRKPIDRDTPEVGMTQRLYAEENNLPLYVLYTSGTTGKPRGVVGTRIGAWTRLMWMWKTYPFATLSNSILSSERVLRATKLSFVDSIWEILGAFIKRVPIVHFQSLQSPPKVESSWYLKSVLLDTSARILDLIHREKVTRLTAVPSVLEMLLVQSIAKNHVFALSSLCYILSSGEPLRLPFFLQLTKYLPDVVVLNLYGSTEISGDVTCMKLKGPFTRTQLTLWQQYGIPIGKLDSCGVIGSSTSLLLLPNKLDQNALAATDNSHESLWPQHDFRKIFHSTCTSAKGMLYVSGSLVSLGYIADARKEESFVEIHATRWFCTGDVCCVVNDELFFCGRKDQAVKIHGQRVYLEAVECAVARGLQDMANNASRREPFSVIALKMTMNQGKKYALLRQRIVACIIDDHLESLSIVREPQIRVLTTWIATHYGTPHSPQDIFRISKHAVPRLAHGKIDRRALELKILEFSSHQELKLSSTINEKSFAEVHLAKSLRNVLGISFSTCVTDDMRMQTFADLGGNSLVVTLFQHELNQIFETRTLFDHHVLKMTMNELLIILESECSRKSNYNSRKQKNERQDVLQSSTTDAFGYIDSKRRKRNEFTRNDIIDTSTESHLETLHFLTRCNHSSKRFQDSPLLTSYVPSSLPKSASVQASSCLSLEFAWRVNLSKCIDASPLVVQRYDSNSTAMFTWAIIGSHSRQLVCIDVLNAGQEKWRVILDDRIEASAALCRKHKIVYVGTYSGSFYALDLYTGNVRWQFQAKESIKASAVVIDQENLVLCGAYDQNLYALNAIDGHLHWVYPLQGSMFASPFYCVWTKQLFVATTKGIVECLVVSTCDQIKSHWKLQLPAPVFAGLNIDNESNTLLIGCADGKLYGANTSTGHIQWQVTTDKPIFSSPCVYAHGLAVFGSHDGFLRKIKCRTGELVWASNLSGALFASPTVFQLVAGDRKGKEATDCGDVVCCVAMTTGRLCFCDEKTGSIFYETSSLSGKAGSNVDMNETLGPLFGSPVIVDTFCLIGTRTNYFVAFNLALTNW</sequence>
<reference evidence="3 4" key="1">
    <citation type="journal article" date="2021" name="Genome Biol.">
        <title>AFLAP: assembly-free linkage analysis pipeline using k-mers from genome sequencing data.</title>
        <authorList>
            <person name="Fletcher K."/>
            <person name="Zhang L."/>
            <person name="Gil J."/>
            <person name="Han R."/>
            <person name="Cavanaugh K."/>
            <person name="Michelmore R."/>
        </authorList>
    </citation>
    <scope>NUCLEOTIDE SEQUENCE [LARGE SCALE GENOMIC DNA]</scope>
    <source>
        <strain evidence="3 4">SF5</strain>
    </source>
</reference>
<dbReference type="PANTHER" id="PTHR44394">
    <property type="entry name" value="BETA-ALANINE-ACTIVATING ENZYME"/>
    <property type="match status" value="1"/>
</dbReference>
<accession>A0A976IGV6</accession>